<dbReference type="STRING" id="322104.A3GEV4"/>
<dbReference type="InterPro" id="IPR002848">
    <property type="entry name" value="Translin_fam"/>
</dbReference>
<name>A3GEV4_PICST</name>
<dbReference type="Proteomes" id="UP000002258">
    <property type="component" value="Chromosome 1"/>
</dbReference>
<dbReference type="PANTHER" id="PTHR10741">
    <property type="entry name" value="TRANSLIN AND TRANSLIN ASSOCIATED PROTEIN X"/>
    <property type="match status" value="1"/>
</dbReference>
<sequence length="132" mass="15054">MTIRSVGHKFNEAATESGLILTPSAISEALKIKVEYTDYLMALLRLAEEIVEYTSSTIVRYLSIGYKDVGFALPVINQRLISHVQQGFQTLDLKNDSLRRKYDGLKYSVKKLNEIVYDLSLRGLLHYEINLI</sequence>
<proteinExistence type="predicted"/>
<keyword evidence="2" id="KW-1185">Reference proteome</keyword>
<comment type="caution">
    <text evidence="1">The sequence shown here is derived from an EMBL/GenBank/DDBJ whole genome shotgun (WGS) entry which is preliminary data.</text>
</comment>
<dbReference type="HOGENOM" id="CLU_1981376_0_0_1"/>
<dbReference type="OrthoDB" id="829at2759"/>
<dbReference type="Gene3D" id="1.20.58.200">
    <property type="entry name" value="Translin, domain 2"/>
    <property type="match status" value="1"/>
</dbReference>
<accession>A3GEV4</accession>
<dbReference type="GeneID" id="4850803"/>
<evidence type="ECO:0008006" key="3">
    <source>
        <dbReference type="Google" id="ProtNLM"/>
    </source>
</evidence>
<dbReference type="KEGG" id="pic:PICST_38498"/>
<reference evidence="1 2" key="1">
    <citation type="journal article" date="2007" name="Nat. Biotechnol.">
        <title>Genome sequence of the lignocellulose-bioconverting and xylose-fermenting yeast Pichia stipitis.</title>
        <authorList>
            <person name="Jeffries T.W."/>
            <person name="Grigoriev I.V."/>
            <person name="Grimwood J."/>
            <person name="Laplaza J.M."/>
            <person name="Aerts A."/>
            <person name="Salamov A."/>
            <person name="Schmutz J."/>
            <person name="Lindquist E."/>
            <person name="Dehal P."/>
            <person name="Shapiro H."/>
            <person name="Jin Y.S."/>
            <person name="Passoth V."/>
            <person name="Richardson P.M."/>
        </authorList>
    </citation>
    <scope>NUCLEOTIDE SEQUENCE [LARGE SCALE GENOMIC DNA]</scope>
    <source>
        <strain evidence="2">ATCC 58785 / CBS 6054 / NBRC 10063 / NRRL Y-11545</strain>
    </source>
</reference>
<evidence type="ECO:0000313" key="2">
    <source>
        <dbReference type="Proteomes" id="UP000002258"/>
    </source>
</evidence>
<dbReference type="AlphaFoldDB" id="A3GEV4"/>
<dbReference type="InParanoid" id="A3GEV4"/>
<organism evidence="1 2">
    <name type="scientific">Scheffersomyces stipitis (strain ATCC 58785 / CBS 6054 / NBRC 10063 / NRRL Y-11545)</name>
    <name type="common">Yeast</name>
    <name type="synonym">Pichia stipitis</name>
    <dbReference type="NCBI Taxonomy" id="322104"/>
    <lineage>
        <taxon>Eukaryota</taxon>
        <taxon>Fungi</taxon>
        <taxon>Dikarya</taxon>
        <taxon>Ascomycota</taxon>
        <taxon>Saccharomycotina</taxon>
        <taxon>Pichiomycetes</taxon>
        <taxon>Debaryomycetaceae</taxon>
        <taxon>Scheffersomyces</taxon>
    </lineage>
</organism>
<evidence type="ECO:0000313" key="1">
    <source>
        <dbReference type="EMBL" id="EAZ63233.2"/>
    </source>
</evidence>
<dbReference type="EMBL" id="AAVQ01000001">
    <property type="protein sequence ID" value="EAZ63233.2"/>
    <property type="molecule type" value="Genomic_DNA"/>
</dbReference>
<protein>
    <recommendedName>
        <fullName evidence="3">Translin</fullName>
    </recommendedName>
</protein>
<dbReference type="GO" id="GO:0043565">
    <property type="term" value="F:sequence-specific DNA binding"/>
    <property type="evidence" value="ECO:0007669"/>
    <property type="project" value="InterPro"/>
</dbReference>
<dbReference type="RefSeq" id="XP_001387256.2">
    <property type="nucleotide sequence ID" value="XM_001387219.1"/>
</dbReference>
<dbReference type="OMA" id="LHYEINL"/>
<dbReference type="InterPro" id="IPR016069">
    <property type="entry name" value="Translin_C"/>
</dbReference>
<dbReference type="Pfam" id="PF01997">
    <property type="entry name" value="Translin"/>
    <property type="match status" value="1"/>
</dbReference>
<gene>
    <name evidence="1" type="ORF">PICST_38498</name>
</gene>
<dbReference type="SUPFAM" id="SSF74784">
    <property type="entry name" value="Translin"/>
    <property type="match status" value="1"/>
</dbReference>
<dbReference type="eggNOG" id="KOG3067">
    <property type="taxonomic scope" value="Eukaryota"/>
</dbReference>
<dbReference type="InterPro" id="IPR036081">
    <property type="entry name" value="Translin_sf"/>
</dbReference>